<dbReference type="Gene3D" id="1.10.510.10">
    <property type="entry name" value="Transferase(Phosphotransferase) domain 1"/>
    <property type="match status" value="1"/>
</dbReference>
<dbReference type="InterPro" id="IPR000719">
    <property type="entry name" value="Prot_kinase_dom"/>
</dbReference>
<dbReference type="PANTHER" id="PTHR43289:SF6">
    <property type="entry name" value="SERINE_THREONINE-PROTEIN KINASE NEKL-3"/>
    <property type="match status" value="1"/>
</dbReference>
<dbReference type="InterPro" id="IPR008271">
    <property type="entry name" value="Ser/Thr_kinase_AS"/>
</dbReference>
<evidence type="ECO:0000256" key="2">
    <source>
        <dbReference type="ARBA" id="ARBA00022527"/>
    </source>
</evidence>
<comment type="caution">
    <text evidence="13">The sequence shown here is derived from an EMBL/GenBank/DDBJ whole genome shotgun (WGS) entry which is preliminary data.</text>
</comment>
<feature type="domain" description="CBM2" evidence="12">
    <location>
        <begin position="349"/>
        <end position="455"/>
    </location>
</feature>
<evidence type="ECO:0000256" key="9">
    <source>
        <dbReference type="PROSITE-ProRule" id="PRU10141"/>
    </source>
</evidence>
<dbReference type="PROSITE" id="PS00107">
    <property type="entry name" value="PROTEIN_KINASE_ATP"/>
    <property type="match status" value="1"/>
</dbReference>
<comment type="catalytic activity">
    <reaction evidence="8">
        <text>L-seryl-[protein] + ATP = O-phospho-L-seryl-[protein] + ADP + H(+)</text>
        <dbReference type="Rhea" id="RHEA:17989"/>
        <dbReference type="Rhea" id="RHEA-COMP:9863"/>
        <dbReference type="Rhea" id="RHEA-COMP:11604"/>
        <dbReference type="ChEBI" id="CHEBI:15378"/>
        <dbReference type="ChEBI" id="CHEBI:29999"/>
        <dbReference type="ChEBI" id="CHEBI:30616"/>
        <dbReference type="ChEBI" id="CHEBI:83421"/>
        <dbReference type="ChEBI" id="CHEBI:456216"/>
        <dbReference type="EC" id="2.7.11.1"/>
    </reaction>
</comment>
<dbReference type="InterPro" id="IPR008965">
    <property type="entry name" value="CBM2/CBM3_carb-bd_dom_sf"/>
</dbReference>
<dbReference type="SMART" id="SM00637">
    <property type="entry name" value="CBD_II"/>
    <property type="match status" value="1"/>
</dbReference>
<dbReference type="Proteomes" id="UP001240236">
    <property type="component" value="Unassembled WGS sequence"/>
</dbReference>
<dbReference type="GO" id="GO:0004553">
    <property type="term" value="F:hydrolase activity, hydrolyzing O-glycosyl compounds"/>
    <property type="evidence" value="ECO:0007669"/>
    <property type="project" value="InterPro"/>
</dbReference>
<keyword evidence="4 9" id="KW-0547">Nucleotide-binding</keyword>
<evidence type="ECO:0000313" key="13">
    <source>
        <dbReference type="EMBL" id="MDQ0364362.1"/>
    </source>
</evidence>
<dbReference type="FunFam" id="3.30.200.20:FF:000035">
    <property type="entry name" value="Serine/threonine protein kinase Stk1"/>
    <property type="match status" value="1"/>
</dbReference>
<gene>
    <name evidence="13" type="ORF">J2S42_001031</name>
</gene>
<evidence type="ECO:0000256" key="8">
    <source>
        <dbReference type="ARBA" id="ARBA00048679"/>
    </source>
</evidence>
<keyword evidence="3 13" id="KW-0808">Transferase</keyword>
<dbReference type="PROSITE" id="PS50011">
    <property type="entry name" value="PROTEIN_KINASE_DOM"/>
    <property type="match status" value="1"/>
</dbReference>
<dbReference type="AlphaFoldDB" id="A0AAE3VVG1"/>
<dbReference type="GO" id="GO:0030247">
    <property type="term" value="F:polysaccharide binding"/>
    <property type="evidence" value="ECO:0007669"/>
    <property type="project" value="UniProtKB-UniRule"/>
</dbReference>
<dbReference type="EC" id="2.7.11.1" evidence="1"/>
<dbReference type="Gene3D" id="3.30.200.20">
    <property type="entry name" value="Phosphorylase Kinase, domain 1"/>
    <property type="match status" value="1"/>
</dbReference>
<dbReference type="GO" id="GO:0005975">
    <property type="term" value="P:carbohydrate metabolic process"/>
    <property type="evidence" value="ECO:0007669"/>
    <property type="project" value="InterPro"/>
</dbReference>
<keyword evidence="14" id="KW-1185">Reference proteome</keyword>
<dbReference type="SUPFAM" id="SSF56112">
    <property type="entry name" value="Protein kinase-like (PK-like)"/>
    <property type="match status" value="1"/>
</dbReference>
<comment type="catalytic activity">
    <reaction evidence="7">
        <text>L-threonyl-[protein] + ATP = O-phospho-L-threonyl-[protein] + ADP + H(+)</text>
        <dbReference type="Rhea" id="RHEA:46608"/>
        <dbReference type="Rhea" id="RHEA-COMP:11060"/>
        <dbReference type="Rhea" id="RHEA-COMP:11605"/>
        <dbReference type="ChEBI" id="CHEBI:15378"/>
        <dbReference type="ChEBI" id="CHEBI:30013"/>
        <dbReference type="ChEBI" id="CHEBI:30616"/>
        <dbReference type="ChEBI" id="CHEBI:61977"/>
        <dbReference type="ChEBI" id="CHEBI:456216"/>
        <dbReference type="EC" id="2.7.11.1"/>
    </reaction>
</comment>
<dbReference type="PANTHER" id="PTHR43289">
    <property type="entry name" value="MITOGEN-ACTIVATED PROTEIN KINASE KINASE KINASE 20-RELATED"/>
    <property type="match status" value="1"/>
</dbReference>
<dbReference type="SUPFAM" id="SSF49384">
    <property type="entry name" value="Carbohydrate-binding domain"/>
    <property type="match status" value="1"/>
</dbReference>
<dbReference type="GO" id="GO:0005524">
    <property type="term" value="F:ATP binding"/>
    <property type="evidence" value="ECO:0007669"/>
    <property type="project" value="UniProtKB-UniRule"/>
</dbReference>
<dbReference type="PROSITE" id="PS51173">
    <property type="entry name" value="CBM2"/>
    <property type="match status" value="1"/>
</dbReference>
<dbReference type="InterPro" id="IPR012291">
    <property type="entry name" value="CBM2_carb-bd_dom_sf"/>
</dbReference>
<evidence type="ECO:0000256" key="3">
    <source>
        <dbReference type="ARBA" id="ARBA00022679"/>
    </source>
</evidence>
<dbReference type="SMART" id="SM00220">
    <property type="entry name" value="S_TKc"/>
    <property type="match status" value="1"/>
</dbReference>
<keyword evidence="2" id="KW-0723">Serine/threonine-protein kinase</keyword>
<feature type="compositionally biased region" description="Low complexity" evidence="10">
    <location>
        <begin position="515"/>
        <end position="529"/>
    </location>
</feature>
<feature type="compositionally biased region" description="Low complexity" evidence="10">
    <location>
        <begin position="286"/>
        <end position="302"/>
    </location>
</feature>
<organism evidence="13 14">
    <name type="scientific">Catenuloplanes indicus</name>
    <dbReference type="NCBI Taxonomy" id="137267"/>
    <lineage>
        <taxon>Bacteria</taxon>
        <taxon>Bacillati</taxon>
        <taxon>Actinomycetota</taxon>
        <taxon>Actinomycetes</taxon>
        <taxon>Micromonosporales</taxon>
        <taxon>Micromonosporaceae</taxon>
        <taxon>Catenuloplanes</taxon>
    </lineage>
</organism>
<dbReference type="Gene3D" id="2.60.40.290">
    <property type="match status" value="1"/>
</dbReference>
<reference evidence="13 14" key="1">
    <citation type="submission" date="2023-07" db="EMBL/GenBank/DDBJ databases">
        <title>Sequencing the genomes of 1000 actinobacteria strains.</title>
        <authorList>
            <person name="Klenk H.-P."/>
        </authorList>
    </citation>
    <scope>NUCLEOTIDE SEQUENCE [LARGE SCALE GENOMIC DNA]</scope>
    <source>
        <strain evidence="13 14">DSM 44709</strain>
    </source>
</reference>
<accession>A0AAE3VVG1</accession>
<evidence type="ECO:0000259" key="11">
    <source>
        <dbReference type="PROSITE" id="PS50011"/>
    </source>
</evidence>
<evidence type="ECO:0000256" key="10">
    <source>
        <dbReference type="SAM" id="MobiDB-lite"/>
    </source>
</evidence>
<dbReference type="InterPro" id="IPR001919">
    <property type="entry name" value="CBD2"/>
</dbReference>
<keyword evidence="6 9" id="KW-0067">ATP-binding</keyword>
<dbReference type="Pfam" id="PF00553">
    <property type="entry name" value="CBM_2"/>
    <property type="match status" value="1"/>
</dbReference>
<feature type="domain" description="Protein kinase" evidence="11">
    <location>
        <begin position="11"/>
        <end position="275"/>
    </location>
</feature>
<dbReference type="PROSITE" id="PS00108">
    <property type="entry name" value="PROTEIN_KINASE_ST"/>
    <property type="match status" value="1"/>
</dbReference>
<feature type="region of interest" description="Disordered" evidence="10">
    <location>
        <begin position="281"/>
        <end position="309"/>
    </location>
</feature>
<proteinExistence type="predicted"/>
<feature type="region of interest" description="Disordered" evidence="10">
    <location>
        <begin position="480"/>
        <end position="529"/>
    </location>
</feature>
<evidence type="ECO:0000313" key="14">
    <source>
        <dbReference type="Proteomes" id="UP001240236"/>
    </source>
</evidence>
<dbReference type="GO" id="GO:0004674">
    <property type="term" value="F:protein serine/threonine kinase activity"/>
    <property type="evidence" value="ECO:0007669"/>
    <property type="project" value="UniProtKB-KW"/>
</dbReference>
<name>A0AAE3VVG1_9ACTN</name>
<evidence type="ECO:0000256" key="5">
    <source>
        <dbReference type="ARBA" id="ARBA00022777"/>
    </source>
</evidence>
<dbReference type="InterPro" id="IPR017441">
    <property type="entry name" value="Protein_kinase_ATP_BS"/>
</dbReference>
<evidence type="ECO:0000259" key="12">
    <source>
        <dbReference type="PROSITE" id="PS51173"/>
    </source>
</evidence>
<dbReference type="InterPro" id="IPR011009">
    <property type="entry name" value="Kinase-like_dom_sf"/>
</dbReference>
<evidence type="ECO:0000256" key="4">
    <source>
        <dbReference type="ARBA" id="ARBA00022741"/>
    </source>
</evidence>
<evidence type="ECO:0000256" key="1">
    <source>
        <dbReference type="ARBA" id="ARBA00012513"/>
    </source>
</evidence>
<feature type="binding site" evidence="9">
    <location>
        <position position="40"/>
    </location>
    <ligand>
        <name>ATP</name>
        <dbReference type="ChEBI" id="CHEBI:30616"/>
    </ligand>
</feature>
<dbReference type="RefSeq" id="WP_307235709.1">
    <property type="nucleotide sequence ID" value="NZ_JAUSUZ010000001.1"/>
</dbReference>
<feature type="compositionally biased region" description="Low complexity" evidence="10">
    <location>
        <begin position="480"/>
        <end position="497"/>
    </location>
</feature>
<protein>
    <recommendedName>
        <fullName evidence="1">non-specific serine/threonine protein kinase</fullName>
        <ecNumber evidence="1">2.7.11.1</ecNumber>
    </recommendedName>
</protein>
<dbReference type="EMBL" id="JAUSUZ010000001">
    <property type="protein sequence ID" value="MDQ0364362.1"/>
    <property type="molecule type" value="Genomic_DNA"/>
</dbReference>
<dbReference type="Pfam" id="PF00069">
    <property type="entry name" value="Pkinase"/>
    <property type="match status" value="1"/>
</dbReference>
<evidence type="ECO:0000256" key="6">
    <source>
        <dbReference type="ARBA" id="ARBA00022840"/>
    </source>
</evidence>
<sequence length="529" mass="54149">MLHGRLVGERYLLRDPLGNGGMSVVWRAEDTLLGREVAVKVLSADVAADPAALGRMYAEARAAASLRHDNVVEVYDYGETEIDGVPMPYVVMELVDGRPLSDLLTAGALPWPLAALIGAQVAAALAAAHDRGVVHRDVKPANVMVHSGGVKLVDFGISAAAGELEQASGEILGTPAYLAPERLAGGMVRPATDVYALGLLLYLMLAGRMPWNVSTTTQMLRAHRYRDPAPLPTVDGLPAETADLVRRCLSKAPSDRPAAVTAARILRRAAGLPALTLLSGLDRPDPTTVDTPTQAATPATSTHRTATPGRITGLPVRHRIAAGGALIASAAAAAAFVLWPAPEPVEAVADVAPLACRVTYTTQIAAEGQAVTAVTVTNTGSSAVDAWTLSFHLPADQKLLRGSDATWRQHGDLIEATGPDLAAGTAANASFDTTFDTSVALPQSFTVNDVSCTAEMSVRAPRTSAAASVPAVAQAPIVDGAAPAHGPAPAGDPAPADGGRGKGAAKQPAPGEHAGPGARKPAPAGPKAG</sequence>
<evidence type="ECO:0000256" key="7">
    <source>
        <dbReference type="ARBA" id="ARBA00047899"/>
    </source>
</evidence>
<keyword evidence="5 13" id="KW-0418">Kinase</keyword>
<dbReference type="CDD" id="cd14014">
    <property type="entry name" value="STKc_PknB_like"/>
    <property type="match status" value="1"/>
</dbReference>